<protein>
    <recommendedName>
        <fullName evidence="13">Glycoprotein endo-alpha-1,2-mannosidase-like protein</fullName>
    </recommendedName>
</protein>
<dbReference type="EMBL" id="JAEHOE010000090">
    <property type="protein sequence ID" value="KAG2487884.1"/>
    <property type="molecule type" value="Genomic_DNA"/>
</dbReference>
<dbReference type="GO" id="GO:0000139">
    <property type="term" value="C:Golgi membrane"/>
    <property type="evidence" value="ECO:0007669"/>
    <property type="project" value="UniProtKB-SubCell"/>
</dbReference>
<feature type="chain" id="PRO_5032795154" description="Glycoprotein endo-alpha-1,2-mannosidase-like protein" evidence="10">
    <location>
        <begin position="23"/>
        <end position="434"/>
    </location>
</feature>
<organism evidence="11 12">
    <name type="scientific">Edaphochlamys debaryana</name>
    <dbReference type="NCBI Taxonomy" id="47281"/>
    <lineage>
        <taxon>Eukaryota</taxon>
        <taxon>Viridiplantae</taxon>
        <taxon>Chlorophyta</taxon>
        <taxon>core chlorophytes</taxon>
        <taxon>Chlorophyceae</taxon>
        <taxon>CS clade</taxon>
        <taxon>Chlamydomonadales</taxon>
        <taxon>Chlamydomonadales incertae sedis</taxon>
        <taxon>Edaphochlamys</taxon>
    </lineage>
</organism>
<dbReference type="InterPro" id="IPR026071">
    <property type="entry name" value="Glyco_Hydrolase_99"/>
</dbReference>
<evidence type="ECO:0000256" key="4">
    <source>
        <dbReference type="ARBA" id="ARBA00022801"/>
    </source>
</evidence>
<dbReference type="CDD" id="cd11574">
    <property type="entry name" value="GH99"/>
    <property type="match status" value="1"/>
</dbReference>
<gene>
    <name evidence="11" type="ORF">HYH03_013466</name>
</gene>
<dbReference type="GO" id="GO:0004559">
    <property type="term" value="F:alpha-mannosidase activity"/>
    <property type="evidence" value="ECO:0007669"/>
    <property type="project" value="TreeGrafter"/>
</dbReference>
<keyword evidence="10" id="KW-0732">Signal</keyword>
<comment type="subcellular location">
    <subcellularLocation>
        <location evidence="1">Golgi apparatus membrane</location>
        <topology evidence="1">Single-pass type II membrane protein</topology>
    </subcellularLocation>
</comment>
<dbReference type="Gene3D" id="3.20.20.80">
    <property type="entry name" value="Glycosidases"/>
    <property type="match status" value="1"/>
</dbReference>
<feature type="signal peptide" evidence="10">
    <location>
        <begin position="1"/>
        <end position="22"/>
    </location>
</feature>
<dbReference type="AlphaFoldDB" id="A0A836BUG4"/>
<evidence type="ECO:0000256" key="2">
    <source>
        <dbReference type="ARBA" id="ARBA00009559"/>
    </source>
</evidence>
<evidence type="ECO:0000256" key="10">
    <source>
        <dbReference type="SAM" id="SignalP"/>
    </source>
</evidence>
<evidence type="ECO:0008006" key="13">
    <source>
        <dbReference type="Google" id="ProtNLM"/>
    </source>
</evidence>
<keyword evidence="6" id="KW-1133">Transmembrane helix</keyword>
<keyword evidence="12" id="KW-1185">Reference proteome</keyword>
<evidence type="ECO:0000256" key="5">
    <source>
        <dbReference type="ARBA" id="ARBA00022968"/>
    </source>
</evidence>
<evidence type="ECO:0000313" key="12">
    <source>
        <dbReference type="Proteomes" id="UP000612055"/>
    </source>
</evidence>
<evidence type="ECO:0000256" key="8">
    <source>
        <dbReference type="ARBA" id="ARBA00023136"/>
    </source>
</evidence>
<keyword evidence="5" id="KW-0735">Signal-anchor</keyword>
<proteinExistence type="inferred from homology"/>
<evidence type="ECO:0000313" key="11">
    <source>
        <dbReference type="EMBL" id="KAG2487884.1"/>
    </source>
</evidence>
<evidence type="ECO:0000256" key="7">
    <source>
        <dbReference type="ARBA" id="ARBA00023034"/>
    </source>
</evidence>
<keyword evidence="3" id="KW-0812">Transmembrane</keyword>
<dbReference type="PANTHER" id="PTHR13572">
    <property type="entry name" value="ENDO-ALPHA-1,2-MANNOSIDASE"/>
    <property type="match status" value="1"/>
</dbReference>
<comment type="similarity">
    <text evidence="2">Belongs to the glycosyl hydrolase 99 family.</text>
</comment>
<keyword evidence="4" id="KW-0378">Hydrolase</keyword>
<comment type="caution">
    <text evidence="11">The sequence shown here is derived from an EMBL/GenBank/DDBJ whole genome shotgun (WGS) entry which is preliminary data.</text>
</comment>
<dbReference type="Proteomes" id="UP000612055">
    <property type="component" value="Unassembled WGS sequence"/>
</dbReference>
<keyword evidence="8" id="KW-0472">Membrane</keyword>
<evidence type="ECO:0000256" key="9">
    <source>
        <dbReference type="SAM" id="MobiDB-lite"/>
    </source>
</evidence>
<feature type="region of interest" description="Disordered" evidence="9">
    <location>
        <begin position="386"/>
        <end position="434"/>
    </location>
</feature>
<dbReference type="Pfam" id="PF16317">
    <property type="entry name" value="Glyco_hydro_99"/>
    <property type="match status" value="1"/>
</dbReference>
<dbReference type="OrthoDB" id="406152at2759"/>
<name>A0A836BUG4_9CHLO</name>
<evidence type="ECO:0000256" key="6">
    <source>
        <dbReference type="ARBA" id="ARBA00022989"/>
    </source>
</evidence>
<sequence length="434" mass="47738">MTGVTGALAILLLASMSLAAAGIPPLYRVHAFYYLWYGEPSTGRWAHWDHEVLSHWDPNTAKNYPQGVRFEPPDCLHCPYYPLRGPYSSASPELVRQHLEEMTEHGIGVLVASWWGPPWRAGSHDTQLVNTDERVAQVVREIEAMDSPVRVAIHMEPYEGRTKETVREDLAYLVEKYKDSKAILRINERPCYYVYDSYRLPASDWAELLRPEGSISVRGTELDGYFLGLWLDRDDGEKNIKAGGFEGAYTYFASEATSYASNPTNWPAMQKWSVDNGLMFVPSIGPGYTDSKIRPWNTGATRDRESGGRYERAWDAAVAVAAQMVSITSYNEWGEGTQIEPAVPRQARHECSYLSYEPHGPFRYMQLTKQYAAKLAKRWEILDPPAKADAKGEPDAAEAGGCSGDGGGSDSGGAGSAGGGEGGGGTGGSCRSQA</sequence>
<reference evidence="11" key="1">
    <citation type="journal article" date="2020" name="bioRxiv">
        <title>Comparative genomics of Chlamydomonas.</title>
        <authorList>
            <person name="Craig R.J."/>
            <person name="Hasan A.R."/>
            <person name="Ness R.W."/>
            <person name="Keightley P.D."/>
        </authorList>
    </citation>
    <scope>NUCLEOTIDE SEQUENCE</scope>
    <source>
        <strain evidence="11">CCAP 11/70</strain>
    </source>
</reference>
<evidence type="ECO:0000256" key="3">
    <source>
        <dbReference type="ARBA" id="ARBA00022692"/>
    </source>
</evidence>
<dbReference type="PANTHER" id="PTHR13572:SF4">
    <property type="entry name" value="RE57134P"/>
    <property type="match status" value="1"/>
</dbReference>
<feature type="compositionally biased region" description="Gly residues" evidence="9">
    <location>
        <begin position="401"/>
        <end position="428"/>
    </location>
</feature>
<accession>A0A836BUG4</accession>
<keyword evidence="7" id="KW-0333">Golgi apparatus</keyword>
<evidence type="ECO:0000256" key="1">
    <source>
        <dbReference type="ARBA" id="ARBA00004323"/>
    </source>
</evidence>